<feature type="domain" description="FIMAH" evidence="3">
    <location>
        <begin position="123"/>
        <end position="200"/>
    </location>
</feature>
<dbReference type="AlphaFoldDB" id="A0A101JD23"/>
<keyword evidence="5" id="KW-1185">Reference proteome</keyword>
<sequence length="207" mass="22280">MMSAVSNMHDPRPSAPDWPTTVMPTVASRDDKYAAAGRRRLIVLGSAGAFLAVAIGYWAFSGSDDDTPAPVAAPVTSSVPAPALTTVEPLVETSTKATSKPPTSKPTTKPVATQQVRPGLLLQQMQRELGLLVRRDELERDDARSLSQRLRKVAESLRKNDQEAAARRLKDFAKKLVDLHEDDDISEDGFTALANAAGQLATQLPPL</sequence>
<feature type="region of interest" description="Disordered" evidence="1">
    <location>
        <begin position="84"/>
        <end position="114"/>
    </location>
</feature>
<gene>
    <name evidence="4" type="ORF">ADL15_43335</name>
</gene>
<feature type="transmembrane region" description="Helical" evidence="2">
    <location>
        <begin position="41"/>
        <end position="60"/>
    </location>
</feature>
<name>A0A101JD23_9ACTN</name>
<feature type="region of interest" description="Disordered" evidence="1">
    <location>
        <begin position="1"/>
        <end position="22"/>
    </location>
</feature>
<evidence type="ECO:0000313" key="4">
    <source>
        <dbReference type="EMBL" id="KUL24516.1"/>
    </source>
</evidence>
<feature type="compositionally biased region" description="Low complexity" evidence="1">
    <location>
        <begin position="93"/>
        <end position="110"/>
    </location>
</feature>
<reference evidence="4 5" key="1">
    <citation type="submission" date="2015-10" db="EMBL/GenBank/DDBJ databases">
        <authorList>
            <person name="Gilbert D.G."/>
        </authorList>
    </citation>
    <scope>NUCLEOTIDE SEQUENCE [LARGE SCALE GENOMIC DNA]</scope>
    <source>
        <strain evidence="4 5">NRRL B-16712</strain>
    </source>
</reference>
<dbReference type="Proteomes" id="UP000053244">
    <property type="component" value="Unassembled WGS sequence"/>
</dbReference>
<dbReference type="EMBL" id="LLZH01000320">
    <property type="protein sequence ID" value="KUL24516.1"/>
    <property type="molecule type" value="Genomic_DNA"/>
</dbReference>
<evidence type="ECO:0000313" key="5">
    <source>
        <dbReference type="Proteomes" id="UP000053244"/>
    </source>
</evidence>
<accession>A0A101JD23</accession>
<proteinExistence type="predicted"/>
<protein>
    <recommendedName>
        <fullName evidence="3">FIMAH domain-containing protein</fullName>
    </recommendedName>
</protein>
<evidence type="ECO:0000259" key="3">
    <source>
        <dbReference type="Pfam" id="PF22888"/>
    </source>
</evidence>
<keyword evidence="2" id="KW-0812">Transmembrane</keyword>
<organism evidence="4 5">
    <name type="scientific">Actinoplanes awajinensis subsp. mycoplanecinus</name>
    <dbReference type="NCBI Taxonomy" id="135947"/>
    <lineage>
        <taxon>Bacteria</taxon>
        <taxon>Bacillati</taxon>
        <taxon>Actinomycetota</taxon>
        <taxon>Actinomycetes</taxon>
        <taxon>Micromonosporales</taxon>
        <taxon>Micromonosporaceae</taxon>
        <taxon>Actinoplanes</taxon>
    </lineage>
</organism>
<dbReference type="InterPro" id="IPR054470">
    <property type="entry name" value="FIMAH_dom"/>
</dbReference>
<keyword evidence="2" id="KW-1133">Transmembrane helix</keyword>
<evidence type="ECO:0000256" key="1">
    <source>
        <dbReference type="SAM" id="MobiDB-lite"/>
    </source>
</evidence>
<keyword evidence="2" id="KW-0472">Membrane</keyword>
<evidence type="ECO:0000256" key="2">
    <source>
        <dbReference type="SAM" id="Phobius"/>
    </source>
</evidence>
<dbReference type="Pfam" id="PF22888">
    <property type="entry name" value="FIMAH"/>
    <property type="match status" value="1"/>
</dbReference>
<comment type="caution">
    <text evidence="4">The sequence shown here is derived from an EMBL/GenBank/DDBJ whole genome shotgun (WGS) entry which is preliminary data.</text>
</comment>